<name>A0A9N9AZ04_9GLOM</name>
<dbReference type="EMBL" id="CAJVPJ010000670">
    <property type="protein sequence ID" value="CAG8547738.1"/>
    <property type="molecule type" value="Genomic_DNA"/>
</dbReference>
<dbReference type="GO" id="GO:0003677">
    <property type="term" value="F:DNA binding"/>
    <property type="evidence" value="ECO:0007669"/>
    <property type="project" value="UniProtKB-UniRule"/>
</dbReference>
<evidence type="ECO:0000259" key="3">
    <source>
        <dbReference type="PROSITE" id="PS50118"/>
    </source>
</evidence>
<evidence type="ECO:0000256" key="1">
    <source>
        <dbReference type="PROSITE-ProRule" id="PRU00267"/>
    </source>
</evidence>
<evidence type="ECO:0000313" key="5">
    <source>
        <dbReference type="Proteomes" id="UP000789572"/>
    </source>
</evidence>
<feature type="region of interest" description="Disordered" evidence="2">
    <location>
        <begin position="1"/>
        <end position="25"/>
    </location>
</feature>
<keyword evidence="5" id="KW-1185">Reference proteome</keyword>
<organism evidence="4 5">
    <name type="scientific">Paraglomus occultum</name>
    <dbReference type="NCBI Taxonomy" id="144539"/>
    <lineage>
        <taxon>Eukaryota</taxon>
        <taxon>Fungi</taxon>
        <taxon>Fungi incertae sedis</taxon>
        <taxon>Mucoromycota</taxon>
        <taxon>Glomeromycotina</taxon>
        <taxon>Glomeromycetes</taxon>
        <taxon>Paraglomerales</taxon>
        <taxon>Paraglomeraceae</taxon>
        <taxon>Paraglomus</taxon>
    </lineage>
</organism>
<dbReference type="PROSITE" id="PS50118">
    <property type="entry name" value="HMG_BOX_2"/>
    <property type="match status" value="1"/>
</dbReference>
<comment type="caution">
    <text evidence="4">The sequence shown here is derived from an EMBL/GenBank/DDBJ whole genome shotgun (WGS) entry which is preliminary data.</text>
</comment>
<evidence type="ECO:0000256" key="2">
    <source>
        <dbReference type="SAM" id="MobiDB-lite"/>
    </source>
</evidence>
<proteinExistence type="predicted"/>
<sequence length="342" mass="38845">MPKSKTTSKQNSNFVSPPSPSPSLVSKPIIIPCPPQLRPEDLVSEHCRRKDPSKPCNAFIIFRREFVKHLHENGTYPRMVKVSQLAGDAWRAQPLSVKKEYKKIAEKTAALVMEVRRQTACLCDKNWRPYKNKKRENNNATTKPTNDEQHEHKNKSNPIYAKNMTYDTEICFKDAPITRPSPTSTFSSSMPPHFQSRPLIVLHENPQDEYKSSDHQISNWNMSPVASSPTVTAPVNPPITVFAPQSSTSPFLSNTYLPTFPPEPYNSIPPFVPTQSANSFSDVNNTDYLENIEMTLSEHRYMETPNMSAHDFLILTLDNDIRYDQIFVDNDAFGVNINTFGV</sequence>
<dbReference type="AlphaFoldDB" id="A0A9N9AZ04"/>
<dbReference type="OrthoDB" id="6247875at2759"/>
<dbReference type="Proteomes" id="UP000789572">
    <property type="component" value="Unassembled WGS sequence"/>
</dbReference>
<accession>A0A9N9AZ04</accession>
<dbReference type="InterPro" id="IPR036910">
    <property type="entry name" value="HMG_box_dom_sf"/>
</dbReference>
<dbReference type="Gene3D" id="1.10.30.10">
    <property type="entry name" value="High mobility group box domain"/>
    <property type="match status" value="1"/>
</dbReference>
<feature type="domain" description="HMG box" evidence="3">
    <location>
        <begin position="52"/>
        <end position="107"/>
    </location>
</feature>
<keyword evidence="1" id="KW-0539">Nucleus</keyword>
<dbReference type="SUPFAM" id="SSF47095">
    <property type="entry name" value="HMG-box"/>
    <property type="match status" value="1"/>
</dbReference>
<evidence type="ECO:0000313" key="4">
    <source>
        <dbReference type="EMBL" id="CAG8547738.1"/>
    </source>
</evidence>
<dbReference type="GO" id="GO:0005634">
    <property type="term" value="C:nucleus"/>
    <property type="evidence" value="ECO:0007669"/>
    <property type="project" value="UniProtKB-UniRule"/>
</dbReference>
<feature type="region of interest" description="Disordered" evidence="2">
    <location>
        <begin position="132"/>
        <end position="154"/>
    </location>
</feature>
<feature type="compositionally biased region" description="Polar residues" evidence="2">
    <location>
        <begin position="1"/>
        <end position="15"/>
    </location>
</feature>
<dbReference type="InterPro" id="IPR009071">
    <property type="entry name" value="HMG_box_dom"/>
</dbReference>
<keyword evidence="1" id="KW-0238">DNA-binding</keyword>
<reference evidence="4" key="1">
    <citation type="submission" date="2021-06" db="EMBL/GenBank/DDBJ databases">
        <authorList>
            <person name="Kallberg Y."/>
            <person name="Tangrot J."/>
            <person name="Rosling A."/>
        </authorList>
    </citation>
    <scope>NUCLEOTIDE SEQUENCE</scope>
    <source>
        <strain evidence="4">IA702</strain>
    </source>
</reference>
<dbReference type="Pfam" id="PF00505">
    <property type="entry name" value="HMG_box"/>
    <property type="match status" value="1"/>
</dbReference>
<protein>
    <submittedName>
        <fullName evidence="4">11_t:CDS:1</fullName>
    </submittedName>
</protein>
<feature type="DNA-binding region" description="HMG box" evidence="1">
    <location>
        <begin position="52"/>
        <end position="107"/>
    </location>
</feature>
<gene>
    <name evidence="4" type="ORF">POCULU_LOCUS4861</name>
</gene>